<dbReference type="GO" id="GO:0005768">
    <property type="term" value="C:endosome"/>
    <property type="evidence" value="ECO:0007669"/>
    <property type="project" value="TreeGrafter"/>
</dbReference>
<dbReference type="GO" id="GO:0045087">
    <property type="term" value="P:innate immune response"/>
    <property type="evidence" value="ECO:0007669"/>
    <property type="project" value="UniProtKB-UniRule"/>
</dbReference>
<name>A0A6J2GY59_9PASS</name>
<evidence type="ECO:0000256" key="3">
    <source>
        <dbReference type="ARBA" id="ARBA00022588"/>
    </source>
</evidence>
<evidence type="ECO:0000256" key="1">
    <source>
        <dbReference type="ARBA" id="ARBA00022490"/>
    </source>
</evidence>
<dbReference type="Gene3D" id="3.40.50.10140">
    <property type="entry name" value="Toll/interleukin-1 receptor homology (TIR) domain"/>
    <property type="match status" value="1"/>
</dbReference>
<feature type="compositionally biased region" description="Basic and acidic residues" evidence="7">
    <location>
        <begin position="313"/>
        <end position="323"/>
    </location>
</feature>
<keyword evidence="6" id="KW-0968">Cytoplasmic vesicle</keyword>
<dbReference type="InterPro" id="IPR040886">
    <property type="entry name" value="TRIF_N"/>
</dbReference>
<dbReference type="PANTHER" id="PTHR47230:SF1">
    <property type="entry name" value="TIR DOMAIN-CONTAINING ADAPTER MOLECULE 1"/>
    <property type="match status" value="1"/>
</dbReference>
<dbReference type="InterPro" id="IPR000157">
    <property type="entry name" value="TIR_dom"/>
</dbReference>
<dbReference type="Pfam" id="PF17798">
    <property type="entry name" value="TRIF-NTD"/>
    <property type="match status" value="1"/>
</dbReference>
<evidence type="ECO:0000259" key="8">
    <source>
        <dbReference type="PROSITE" id="PS50104"/>
    </source>
</evidence>
<keyword evidence="1 6" id="KW-0963">Cytoplasm</keyword>
<keyword evidence="6" id="KW-0496">Mitochondrion</keyword>
<dbReference type="RefSeq" id="XP_027580340.2">
    <property type="nucleotide sequence ID" value="XM_027724539.2"/>
</dbReference>
<feature type="region of interest" description="Disordered" evidence="7">
    <location>
        <begin position="622"/>
        <end position="642"/>
    </location>
</feature>
<dbReference type="InParanoid" id="A0A6J2GY59"/>
<keyword evidence="2" id="KW-0597">Phosphoprotein</keyword>
<feature type="compositionally biased region" description="Polar residues" evidence="7">
    <location>
        <begin position="295"/>
        <end position="306"/>
    </location>
</feature>
<dbReference type="GO" id="GO:0006954">
    <property type="term" value="P:inflammatory response"/>
    <property type="evidence" value="ECO:0007669"/>
    <property type="project" value="UniProtKB-KW"/>
</dbReference>
<evidence type="ECO:0000313" key="10">
    <source>
        <dbReference type="RefSeq" id="XP_027580340.2"/>
    </source>
</evidence>
<dbReference type="SUPFAM" id="SSF52200">
    <property type="entry name" value="Toll/Interleukin receptor TIR domain"/>
    <property type="match status" value="1"/>
</dbReference>
<organism evidence="9 10">
    <name type="scientific">Pipra filicauda</name>
    <name type="common">Wire-tailed manakin</name>
    <dbReference type="NCBI Taxonomy" id="649802"/>
    <lineage>
        <taxon>Eukaryota</taxon>
        <taxon>Metazoa</taxon>
        <taxon>Chordata</taxon>
        <taxon>Craniata</taxon>
        <taxon>Vertebrata</taxon>
        <taxon>Euteleostomi</taxon>
        <taxon>Archelosauria</taxon>
        <taxon>Archosauria</taxon>
        <taxon>Dinosauria</taxon>
        <taxon>Saurischia</taxon>
        <taxon>Theropoda</taxon>
        <taxon>Coelurosauria</taxon>
        <taxon>Aves</taxon>
        <taxon>Neognathae</taxon>
        <taxon>Neoaves</taxon>
        <taxon>Telluraves</taxon>
        <taxon>Australaves</taxon>
        <taxon>Passeriformes</taxon>
        <taxon>Pipridae</taxon>
        <taxon>Pipra</taxon>
    </lineage>
</organism>
<reference evidence="10" key="1">
    <citation type="submission" date="2025-08" db="UniProtKB">
        <authorList>
            <consortium name="RefSeq"/>
        </authorList>
    </citation>
    <scope>IDENTIFICATION</scope>
    <source>
        <tissue evidence="10">Muscle</tissue>
    </source>
</reference>
<feature type="compositionally biased region" description="Low complexity" evidence="7">
    <location>
        <begin position="244"/>
        <end position="258"/>
    </location>
</feature>
<feature type="compositionally biased region" description="Pro residues" evidence="7">
    <location>
        <begin position="622"/>
        <end position="637"/>
    </location>
</feature>
<evidence type="ECO:0000256" key="7">
    <source>
        <dbReference type="SAM" id="MobiDB-lite"/>
    </source>
</evidence>
<dbReference type="InterPro" id="IPR035897">
    <property type="entry name" value="Toll_tir_struct_dom_sf"/>
</dbReference>
<accession>A0A6J2GY59</accession>
<keyword evidence="9" id="KW-1185">Reference proteome</keyword>
<dbReference type="Gene3D" id="1.25.40.780">
    <property type="match status" value="1"/>
</dbReference>
<dbReference type="GO" id="GO:0006915">
    <property type="term" value="P:apoptotic process"/>
    <property type="evidence" value="ECO:0007669"/>
    <property type="project" value="UniProtKB-KW"/>
</dbReference>
<proteinExistence type="predicted"/>
<dbReference type="Proteomes" id="UP000504627">
    <property type="component" value="Unplaced"/>
</dbReference>
<evidence type="ECO:0000256" key="2">
    <source>
        <dbReference type="ARBA" id="ARBA00022553"/>
    </source>
</evidence>
<keyword evidence="5 6" id="KW-0395">Inflammatory response</keyword>
<keyword evidence="4 6" id="KW-0391">Immunity</keyword>
<dbReference type="Pfam" id="PF12721">
    <property type="entry name" value="RHIM"/>
    <property type="match status" value="1"/>
</dbReference>
<feature type="region of interest" description="Disordered" evidence="7">
    <location>
        <begin position="677"/>
        <end position="696"/>
    </location>
</feature>
<dbReference type="GO" id="GO:0051607">
    <property type="term" value="P:defense response to virus"/>
    <property type="evidence" value="ECO:0007669"/>
    <property type="project" value="UniProtKB-UniRule"/>
</dbReference>
<dbReference type="InterPro" id="IPR046946">
    <property type="entry name" value="TCAM1/2"/>
</dbReference>
<dbReference type="GO" id="GO:0005776">
    <property type="term" value="C:autophagosome"/>
    <property type="evidence" value="ECO:0007669"/>
    <property type="project" value="UniProtKB-SubCell"/>
</dbReference>
<dbReference type="GO" id="GO:0043123">
    <property type="term" value="P:positive regulation of canonical NF-kappaB signal transduction"/>
    <property type="evidence" value="ECO:0007669"/>
    <property type="project" value="TreeGrafter"/>
</dbReference>
<dbReference type="PROSITE" id="PS50104">
    <property type="entry name" value="TIR"/>
    <property type="match status" value="1"/>
</dbReference>
<dbReference type="PANTHER" id="PTHR47230">
    <property type="entry name" value="TIR DOMAIN-CONTAINING ADAPTER MOLECULE 1"/>
    <property type="match status" value="1"/>
</dbReference>
<comment type="subunit">
    <text evidence="6">Homodimer. Found in a multi-helicase-TICAM1 complex at least composed of DHX36, DDX1, DDX21 and TICAM1.</text>
</comment>
<gene>
    <name evidence="10" type="primary">TICAM1</name>
</gene>
<keyword evidence="3 6" id="KW-0399">Innate immunity</keyword>
<dbReference type="AlphaFoldDB" id="A0A6J2GY59"/>
<dbReference type="GO" id="GO:0035666">
    <property type="term" value="P:TRIF-dependent toll-like receptor signaling pathway"/>
    <property type="evidence" value="ECO:0007669"/>
    <property type="project" value="InterPro"/>
</dbReference>
<feature type="region of interest" description="Disordered" evidence="7">
    <location>
        <begin position="220"/>
        <end position="417"/>
    </location>
</feature>
<comment type="domain">
    <text evidence="6">The N-terminal region is essential for activation of the IFNB promoter activity.</text>
</comment>
<dbReference type="GO" id="GO:0005829">
    <property type="term" value="C:cytosol"/>
    <property type="evidence" value="ECO:0007669"/>
    <property type="project" value="UniProtKB-SubCell"/>
</dbReference>
<feature type="compositionally biased region" description="Polar residues" evidence="7">
    <location>
        <begin position="355"/>
        <end position="366"/>
    </location>
</feature>
<evidence type="ECO:0000256" key="6">
    <source>
        <dbReference type="PIRNR" id="PIRNR037744"/>
    </source>
</evidence>
<comment type="subcellular location">
    <subcellularLocation>
        <location evidence="6">Cytoplasmic vesicle</location>
        <location evidence="6">Autophagosome</location>
    </subcellularLocation>
    <subcellularLocation>
        <location evidence="6">Cytoplasm</location>
        <location evidence="6">Cytosol</location>
    </subcellularLocation>
    <subcellularLocation>
        <location evidence="6">Mitochondrion</location>
    </subcellularLocation>
</comment>
<dbReference type="GO" id="GO:0035591">
    <property type="term" value="F:signaling adaptor activity"/>
    <property type="evidence" value="ECO:0007669"/>
    <property type="project" value="TreeGrafter"/>
</dbReference>
<keyword evidence="6" id="KW-0053">Apoptosis</keyword>
<evidence type="ECO:0000313" key="9">
    <source>
        <dbReference type="Proteomes" id="UP000504627"/>
    </source>
</evidence>
<dbReference type="GO" id="GO:0032481">
    <property type="term" value="P:positive regulation of type I interferon production"/>
    <property type="evidence" value="ECO:0007669"/>
    <property type="project" value="TreeGrafter"/>
</dbReference>
<feature type="compositionally biased region" description="Pro residues" evidence="7">
    <location>
        <begin position="379"/>
        <end position="408"/>
    </location>
</feature>
<evidence type="ECO:0000256" key="5">
    <source>
        <dbReference type="ARBA" id="ARBA00023198"/>
    </source>
</evidence>
<dbReference type="InterPro" id="IPR025735">
    <property type="entry name" value="RHIM"/>
</dbReference>
<feature type="region of interest" description="Disordered" evidence="7">
    <location>
        <begin position="133"/>
        <end position="157"/>
    </location>
</feature>
<dbReference type="GO" id="GO:0043330">
    <property type="term" value="P:response to exogenous dsRNA"/>
    <property type="evidence" value="ECO:0007669"/>
    <property type="project" value="UniProtKB-UniRule"/>
</dbReference>
<sequence>MAQSTELQPSFEDVFNILSQVPQDKLLSLKHKLKHLIPGPSSKLLQAMVLLSLGQDTDARICLDALRDNPAAQYVHQTKLEDGEDVQPPQLDAGAMALLAQVYKVLAQEKLCSPEAWDKACQAATKACQDTQRGTLNNIPPEDQDKQGFAPSMGPSDRFWTLRSDEDTGFLRGGSSDYVVRSSPVPIGGNSELSAPRTLCSTGSCSLPSCLEVSASPTVVCHSHPSPPEGVPQPSGAGHPNGDTQSPQESSWTSSPSSHPGQDTGAQVPRPEEVLQGSSCHPVLPVPSEGAVIQPAQSSDIPSTVTEPPAPRENTDEKQDEKQLPTGLPDPGAAVGTDPAHISIGDSDIPAGIPCNSTSASVSTCSLPPPPACSFSSTLPPPLQEPPSNLNPPPLRSSPSPAWPPPSLPTVDPESLSEPDGGKFFTFVVLHASEDEIVAQRVKNRLESLGVSNGATLCEDFSVAGRSRMGGFLEAMENSAFTILLLTKNFMCNLCLFQTDTALMQSIQDPSKHYSVIPFLPKENALEQGQIPRMLSALVTLDESSPLFPRVVSNTFNPKKISQKKAMWEQMQRRKLQLLWERQQAQQNLAALSLGRPSQAFPAATRPWPPEPSPQQWCPPNNPTVPPFAGHPPPAQMGPPNSQSLLPPGHYNIVPGPGGIVIQNARMVQIGHHNTMQVETVPPGPQDSEGQTRHPV</sequence>
<evidence type="ECO:0000256" key="4">
    <source>
        <dbReference type="ARBA" id="ARBA00022859"/>
    </source>
</evidence>
<dbReference type="GeneID" id="113989702"/>
<comment type="function">
    <text evidence="6">Involved in innate immunity against invading pathogens. Adapter used by TLR3, TLR4 (through TICAM2) and TLR5 to mediate NF-kappa-B and interferon-regulatory factor (IRF) activation, and to induce apoptosis. Ligand binding to these receptors results in TRIF recruitment through its TIR domain. Distinct protein-interaction motifs allow recruitment of the effector proteins TBK1, TRAF6 and RIPK1, which in turn, lead to the activation of transcription factors IRF3 and IRF7, NF-kappa-B and FADD respectively. Phosphorylation by TBK1 on the pLxIS motif leads to recruitment and subsequent activation of the transcription factor IRF3 to induce expression of type I interferon and exert a potent immunity against invading pathogens. Component of a multi-helicase-TICAM1 complex that acts as a cytoplasmic sensor of viral double-stranded RNA (dsRNA) and plays a role in the activation of a cascade of antiviral responses including the induction of pro-inflammatory cytokines.</text>
</comment>
<dbReference type="GO" id="GO:0005739">
    <property type="term" value="C:mitochondrion"/>
    <property type="evidence" value="ECO:0007669"/>
    <property type="project" value="UniProtKB-SubCell"/>
</dbReference>
<dbReference type="CTD" id="148022"/>
<protein>
    <recommendedName>
        <fullName evidence="6">TIR domain-containing adapter molecule 1</fullName>
        <shortName evidence="6">TICAM-1</shortName>
    </recommendedName>
</protein>
<feature type="domain" description="TIR" evidence="8">
    <location>
        <begin position="423"/>
        <end position="575"/>
    </location>
</feature>